<feature type="transmembrane region" description="Helical" evidence="6">
    <location>
        <begin position="121"/>
        <end position="139"/>
    </location>
</feature>
<feature type="domain" description="EamA" evidence="7">
    <location>
        <begin position="153"/>
        <end position="287"/>
    </location>
</feature>
<evidence type="ECO:0000256" key="1">
    <source>
        <dbReference type="ARBA" id="ARBA00004141"/>
    </source>
</evidence>
<dbReference type="EMBL" id="JANWOI010000002">
    <property type="protein sequence ID" value="MDA5193496.1"/>
    <property type="molecule type" value="Genomic_DNA"/>
</dbReference>
<comment type="subcellular location">
    <subcellularLocation>
        <location evidence="1">Membrane</location>
        <topology evidence="1">Multi-pass membrane protein</topology>
    </subcellularLocation>
</comment>
<evidence type="ECO:0000256" key="6">
    <source>
        <dbReference type="SAM" id="Phobius"/>
    </source>
</evidence>
<feature type="transmembrane region" description="Helical" evidence="6">
    <location>
        <begin position="272"/>
        <end position="288"/>
    </location>
</feature>
<dbReference type="PANTHER" id="PTHR32322">
    <property type="entry name" value="INNER MEMBRANE TRANSPORTER"/>
    <property type="match status" value="1"/>
</dbReference>
<dbReference type="AlphaFoldDB" id="A0A9X3TXD2"/>
<gene>
    <name evidence="8" type="ORF">NYP16_05955</name>
</gene>
<reference evidence="8" key="2">
    <citation type="journal article" date="2023" name="Syst. Appl. Microbiol.">
        <title>Govania unica gen. nov., sp. nov., a rare biosphere bacterium that represents a novel family in the class Alphaproteobacteria.</title>
        <authorList>
            <person name="Vandamme P."/>
            <person name="Peeters C."/>
            <person name="Hettiarachchi A."/>
            <person name="Cnockaert M."/>
            <person name="Carlier A."/>
        </authorList>
    </citation>
    <scope>NUCLEOTIDE SEQUENCE</scope>
    <source>
        <strain evidence="8">LMG 31809</strain>
    </source>
</reference>
<accession>A0A9X3TXD2</accession>
<feature type="transmembrane region" description="Helical" evidence="6">
    <location>
        <begin position="67"/>
        <end position="88"/>
    </location>
</feature>
<name>A0A9X3TXD2_9PROT</name>
<sequence>MSRRGFVLVMLAVVLWSGNFVFVRAAVDVVPPMALSFYRWVLASCLAIAVAWPHLRRDWPLIKAGWRSLLLLGMTGIAGNSLFVFYGLKTTTAINALLMNSMSPLLTALITFLYFRERPRLSTMIGLALAICGVVWVVIGGDWHLLRTLRLNSGDLWVLVGVATYAVYMAFLRKVPPMHDLSLNAATFTVGAITLLPFFLFEYAGGARSDWSAPISWITIIYMAVGTSVISYFCFNKAIRLIGATRASSFLLLTPPIGAVIAMMTLGERLTMPHVIGAALIFAGLFLGRR</sequence>
<feature type="transmembrane region" description="Helical" evidence="6">
    <location>
        <begin position="35"/>
        <end position="55"/>
    </location>
</feature>
<organism evidence="8 9">
    <name type="scientific">Govanella unica</name>
    <dbReference type="NCBI Taxonomy" id="2975056"/>
    <lineage>
        <taxon>Bacteria</taxon>
        <taxon>Pseudomonadati</taxon>
        <taxon>Pseudomonadota</taxon>
        <taxon>Alphaproteobacteria</taxon>
        <taxon>Emcibacterales</taxon>
        <taxon>Govanellaceae</taxon>
        <taxon>Govanella</taxon>
    </lineage>
</organism>
<reference evidence="8" key="1">
    <citation type="submission" date="2022-08" db="EMBL/GenBank/DDBJ databases">
        <authorList>
            <person name="Vandamme P."/>
            <person name="Hettiarachchi A."/>
            <person name="Peeters C."/>
            <person name="Cnockaert M."/>
            <person name="Carlier A."/>
        </authorList>
    </citation>
    <scope>NUCLEOTIDE SEQUENCE</scope>
    <source>
        <strain evidence="8">LMG 31809</strain>
    </source>
</reference>
<evidence type="ECO:0000256" key="2">
    <source>
        <dbReference type="ARBA" id="ARBA00007362"/>
    </source>
</evidence>
<comment type="caution">
    <text evidence="8">The sequence shown here is derived from an EMBL/GenBank/DDBJ whole genome shotgun (WGS) entry which is preliminary data.</text>
</comment>
<dbReference type="InterPro" id="IPR000620">
    <property type="entry name" value="EamA_dom"/>
</dbReference>
<keyword evidence="4 6" id="KW-1133">Transmembrane helix</keyword>
<dbReference type="Pfam" id="PF00892">
    <property type="entry name" value="EamA"/>
    <property type="match status" value="2"/>
</dbReference>
<keyword evidence="9" id="KW-1185">Reference proteome</keyword>
<dbReference type="RefSeq" id="WP_274943198.1">
    <property type="nucleotide sequence ID" value="NZ_JANWOI010000002.1"/>
</dbReference>
<evidence type="ECO:0000313" key="8">
    <source>
        <dbReference type="EMBL" id="MDA5193496.1"/>
    </source>
</evidence>
<dbReference type="PANTHER" id="PTHR32322:SF2">
    <property type="entry name" value="EAMA DOMAIN-CONTAINING PROTEIN"/>
    <property type="match status" value="1"/>
</dbReference>
<comment type="similarity">
    <text evidence="2">Belongs to the EamA transporter family.</text>
</comment>
<feature type="domain" description="EamA" evidence="7">
    <location>
        <begin position="4"/>
        <end position="138"/>
    </location>
</feature>
<dbReference type="SUPFAM" id="SSF103481">
    <property type="entry name" value="Multidrug resistance efflux transporter EmrE"/>
    <property type="match status" value="2"/>
</dbReference>
<feature type="transmembrane region" description="Helical" evidence="6">
    <location>
        <begin position="247"/>
        <end position="266"/>
    </location>
</feature>
<protein>
    <submittedName>
        <fullName evidence="8">DMT family transporter</fullName>
    </submittedName>
</protein>
<feature type="transmembrane region" description="Helical" evidence="6">
    <location>
        <begin position="151"/>
        <end position="171"/>
    </location>
</feature>
<feature type="transmembrane region" description="Helical" evidence="6">
    <location>
        <begin position="94"/>
        <end position="114"/>
    </location>
</feature>
<dbReference type="Proteomes" id="UP001141619">
    <property type="component" value="Unassembled WGS sequence"/>
</dbReference>
<evidence type="ECO:0000313" key="9">
    <source>
        <dbReference type="Proteomes" id="UP001141619"/>
    </source>
</evidence>
<dbReference type="InterPro" id="IPR050638">
    <property type="entry name" value="AA-Vitamin_Transporters"/>
</dbReference>
<keyword evidence="5 6" id="KW-0472">Membrane</keyword>
<dbReference type="GO" id="GO:0016020">
    <property type="term" value="C:membrane"/>
    <property type="evidence" value="ECO:0007669"/>
    <property type="project" value="UniProtKB-SubCell"/>
</dbReference>
<feature type="transmembrane region" description="Helical" evidence="6">
    <location>
        <begin position="183"/>
        <end position="203"/>
    </location>
</feature>
<evidence type="ECO:0000256" key="5">
    <source>
        <dbReference type="ARBA" id="ARBA00023136"/>
    </source>
</evidence>
<keyword evidence="3 6" id="KW-0812">Transmembrane</keyword>
<proteinExistence type="inferred from homology"/>
<feature type="transmembrane region" description="Helical" evidence="6">
    <location>
        <begin position="215"/>
        <end position="235"/>
    </location>
</feature>
<evidence type="ECO:0000259" key="7">
    <source>
        <dbReference type="Pfam" id="PF00892"/>
    </source>
</evidence>
<evidence type="ECO:0000256" key="3">
    <source>
        <dbReference type="ARBA" id="ARBA00022692"/>
    </source>
</evidence>
<dbReference type="InterPro" id="IPR037185">
    <property type="entry name" value="EmrE-like"/>
</dbReference>
<evidence type="ECO:0000256" key="4">
    <source>
        <dbReference type="ARBA" id="ARBA00022989"/>
    </source>
</evidence>